<organism evidence="1 2">
    <name type="scientific">Embleya hyalina</name>
    <dbReference type="NCBI Taxonomy" id="516124"/>
    <lineage>
        <taxon>Bacteria</taxon>
        <taxon>Bacillati</taxon>
        <taxon>Actinomycetota</taxon>
        <taxon>Actinomycetes</taxon>
        <taxon>Kitasatosporales</taxon>
        <taxon>Streptomycetaceae</taxon>
        <taxon>Embleya</taxon>
    </lineage>
</organism>
<evidence type="ECO:0000313" key="2">
    <source>
        <dbReference type="Proteomes" id="UP000286931"/>
    </source>
</evidence>
<dbReference type="EMBL" id="BIFH01000015">
    <property type="protein sequence ID" value="GCD94185.1"/>
    <property type="molecule type" value="Genomic_DNA"/>
</dbReference>
<name>A0A401YHV7_9ACTN</name>
<dbReference type="OrthoDB" id="4352882at2"/>
<protein>
    <submittedName>
        <fullName evidence="1">Uncharacterized protein</fullName>
    </submittedName>
</protein>
<evidence type="ECO:0000313" key="1">
    <source>
        <dbReference type="EMBL" id="GCD94185.1"/>
    </source>
</evidence>
<dbReference type="Proteomes" id="UP000286931">
    <property type="component" value="Unassembled WGS sequence"/>
</dbReference>
<comment type="caution">
    <text evidence="1">The sequence shown here is derived from an EMBL/GenBank/DDBJ whole genome shotgun (WGS) entry which is preliminary data.</text>
</comment>
<accession>A0A401YHV7</accession>
<dbReference type="AlphaFoldDB" id="A0A401YHV7"/>
<proteinExistence type="predicted"/>
<gene>
    <name evidence="1" type="ORF">EHYA_01844</name>
</gene>
<sequence>MEIQEYRSESGLPVVVGARVRHAELPEGTVVALPAASERVAVVQPREGGRSPYLCPVEHLVVLDLGHELAGAVRELWRLDALGRQVGAVALPIHAGRRAS</sequence>
<keyword evidence="2" id="KW-1185">Reference proteome</keyword>
<dbReference type="RefSeq" id="WP_126636399.1">
    <property type="nucleotide sequence ID" value="NZ_BIFH01000015.1"/>
</dbReference>
<reference evidence="1 2" key="1">
    <citation type="submission" date="2018-12" db="EMBL/GenBank/DDBJ databases">
        <title>Draft genome sequence of Embleya hyalina NBRC 13850T.</title>
        <authorList>
            <person name="Komaki H."/>
            <person name="Hosoyama A."/>
            <person name="Kimura A."/>
            <person name="Ichikawa N."/>
            <person name="Tamura T."/>
        </authorList>
    </citation>
    <scope>NUCLEOTIDE SEQUENCE [LARGE SCALE GENOMIC DNA]</scope>
    <source>
        <strain evidence="1 2">NBRC 13850</strain>
    </source>
</reference>